<proteinExistence type="predicted"/>
<dbReference type="SMART" id="SM01290">
    <property type="entry name" value="N-glycanase_N"/>
    <property type="match status" value="1"/>
</dbReference>
<dbReference type="Pfam" id="PF09113">
    <property type="entry name" value="N-glycanase_C"/>
    <property type="match status" value="1"/>
</dbReference>
<keyword evidence="5" id="KW-1185">Reference proteome</keyword>
<dbReference type="SUPFAM" id="SSF49742">
    <property type="entry name" value="PHM/PNGase F"/>
    <property type="match status" value="1"/>
</dbReference>
<evidence type="ECO:0000259" key="3">
    <source>
        <dbReference type="SMART" id="SM01290"/>
    </source>
</evidence>
<dbReference type="AlphaFoldDB" id="A0A4W4EBS1"/>
<dbReference type="InterPro" id="IPR015197">
    <property type="entry name" value="PngaseF_C"/>
</dbReference>
<keyword evidence="1" id="KW-1015">Disulfide bond</keyword>
<reference evidence="5" key="1">
    <citation type="journal article" date="2014" name="Science">
        <title>Nonhuman genetics. Genomic basis for the convergent evolution of electric organs.</title>
        <authorList>
            <person name="Gallant J.R."/>
            <person name="Traeger L.L."/>
            <person name="Volkening J.D."/>
            <person name="Moffett H."/>
            <person name="Chen P.H."/>
            <person name="Novina C.D."/>
            <person name="Phillips G.N.Jr."/>
            <person name="Anand R."/>
            <person name="Wells G.B."/>
            <person name="Pinch M."/>
            <person name="Guth R."/>
            <person name="Unguez G.A."/>
            <person name="Albert J.S."/>
            <person name="Zakon H.H."/>
            <person name="Samanta M.P."/>
            <person name="Sussman M.R."/>
        </authorList>
    </citation>
    <scope>NUCLEOTIDE SEQUENCE [LARGE SCALE GENOMIC DNA]</scope>
</reference>
<dbReference type="InterPro" id="IPR003137">
    <property type="entry name" value="PA_domain"/>
</dbReference>
<gene>
    <name evidence="4" type="primary">LOC118241479</name>
</gene>
<reference evidence="4" key="5">
    <citation type="submission" date="2025-09" db="UniProtKB">
        <authorList>
            <consortium name="Ensembl"/>
        </authorList>
    </citation>
    <scope>IDENTIFICATION</scope>
</reference>
<feature type="region of interest" description="Disordered" evidence="2">
    <location>
        <begin position="693"/>
        <end position="731"/>
    </location>
</feature>
<sequence length="747" mass="83470">MTHDSVQRVTLYGILFCFATVSVQATRSKAKLYSISDEITNYLKSEHKPAGLAGFEPGDLAQDFRVKTLDGEFVYPLQKNANSSVIIHAFTNKSAFLECLWTSNASLSDLVQYLPETAEVLFLSLDDSAPLDALWMREQVYRAATFRGKEILSRLHFSPIPVYALGNWIPRVLYSWGCGGLNCGIAQVLFTSPEWKMPVVSKRLNARYDWLNGYWEPKSYSLVDAGNGCEPKTAAAGAVAWVSEGGCSFYTKIKTMADSKAVGVLVYALPGNPIQDMNCDAEECATPLSIPASMLHMEPAVVQALLMRKPVNVSFQVTPSPNFFIAINQQGELAEMGWFLYPTFRFLSWQAQWFDFFEDLVGRLKRPAVVVPVLDDALMQGKAGAQAVVQLPSALQEYDTLELDAALSCPGRRDETCAHWDHTVQLLVCCERFSPYCDLELGRWITAFHRGTGRWLTDVSPLLPLLSSDRCALTMKTVPWAMPWIASLNLRFSHSNRSGNSSEMLRPFKLTSLYNGGTFDKDYNRRFQEIKFIIPVSAKKVELYAVITGHGSDENECGEFCVTSHYFLVNNMYNNSLTFESAGSALGCALRVGEGAVPNEHGTWLYGRGGWCDGLQVDPWRVDITPQLDMGGSNTILYFGLYDGQDPNPVKDPGLSREVLWRFVQGKARQGKARQGKVLAWASTSPHWRMQPWASAWRPRRPRERREGQNHLISSLEPATPYHLATEGSSGDTVTTLQDKVQNIISW</sequence>
<accession>A0A4W4EBS1</accession>
<reference evidence="4" key="4">
    <citation type="submission" date="2025-08" db="UniProtKB">
        <authorList>
            <consortium name="Ensembl"/>
        </authorList>
    </citation>
    <scope>IDENTIFICATION</scope>
</reference>
<dbReference type="PANTHER" id="PTHR39319">
    <property type="entry name" value="SI:DKEY-256H2.1"/>
    <property type="match status" value="1"/>
</dbReference>
<evidence type="ECO:0000313" key="5">
    <source>
        <dbReference type="Proteomes" id="UP000314983"/>
    </source>
</evidence>
<dbReference type="Gene3D" id="3.50.30.30">
    <property type="match status" value="1"/>
</dbReference>
<reference evidence="4" key="3">
    <citation type="submission" date="2020-05" db="EMBL/GenBank/DDBJ databases">
        <title>Electrophorus electricus (electric eel) genome, fEleEle1, primary haplotype.</title>
        <authorList>
            <person name="Myers G."/>
            <person name="Meyer A."/>
            <person name="Fedrigo O."/>
            <person name="Formenti G."/>
            <person name="Rhie A."/>
            <person name="Tracey A."/>
            <person name="Sims Y."/>
            <person name="Jarvis E.D."/>
        </authorList>
    </citation>
    <scope>NUCLEOTIDE SEQUENCE [LARGE SCALE GENOMIC DNA]</scope>
</reference>
<dbReference type="GO" id="GO:0016715">
    <property type="term" value="F:oxidoreductase activity, acting on paired donors, with incorporation or reduction of molecular oxygen, reduced ascorbate as one donor, and incorporation of one atom of oxygen"/>
    <property type="evidence" value="ECO:0007669"/>
    <property type="project" value="InterPro"/>
</dbReference>
<dbReference type="Pfam" id="PF09112">
    <property type="entry name" value="N-glycanase_N"/>
    <property type="match status" value="1"/>
</dbReference>
<dbReference type="Gene3D" id="2.60.120.230">
    <property type="match status" value="2"/>
</dbReference>
<dbReference type="InterPro" id="IPR053251">
    <property type="entry name" value="N-glycanase"/>
</dbReference>
<dbReference type="Ensembl" id="ENSEEET00000009215.2">
    <property type="protein sequence ID" value="ENSEEEP00000009098.2"/>
    <property type="gene ID" value="ENSEEEG00000004685.2"/>
</dbReference>
<dbReference type="PANTHER" id="PTHR39319:SF1">
    <property type="entry name" value="SI:DKEY-256H2.1"/>
    <property type="match status" value="1"/>
</dbReference>
<evidence type="ECO:0000313" key="4">
    <source>
        <dbReference type="Ensembl" id="ENSEEEP00000009098.2"/>
    </source>
</evidence>
<dbReference type="Pfam" id="PF02225">
    <property type="entry name" value="PA"/>
    <property type="match status" value="1"/>
</dbReference>
<dbReference type="GeneTree" id="ENSGT00390000001883"/>
<name>A0A4W4EBS1_ELEEL</name>
<dbReference type="InterPro" id="IPR014784">
    <property type="entry name" value="Cu2_ascorb_mOase-like_C"/>
</dbReference>
<reference evidence="5" key="2">
    <citation type="journal article" date="2017" name="Sci. Adv.">
        <title>A tail of two voltages: Proteomic comparison of the three electric organs of the electric eel.</title>
        <authorList>
            <person name="Traeger L.L."/>
            <person name="Sabat G."/>
            <person name="Barrett-Wilt G.A."/>
            <person name="Wells G.B."/>
            <person name="Sussman M.R."/>
        </authorList>
    </citation>
    <scope>NUCLEOTIDE SEQUENCE [LARGE SCALE GENOMIC DNA]</scope>
</reference>
<evidence type="ECO:0000256" key="1">
    <source>
        <dbReference type="ARBA" id="ARBA00023157"/>
    </source>
</evidence>
<dbReference type="CDD" id="cd00538">
    <property type="entry name" value="PA"/>
    <property type="match status" value="1"/>
</dbReference>
<dbReference type="InterPro" id="IPR008977">
    <property type="entry name" value="PHM/PNGase_F_dom_sf"/>
</dbReference>
<dbReference type="InterPro" id="IPR015196">
    <property type="entry name" value="PngaseF_N"/>
</dbReference>
<dbReference type="Proteomes" id="UP000314983">
    <property type="component" value="Chromosome 5"/>
</dbReference>
<feature type="domain" description="Peptide-N-glycosidase F N-terminal" evidence="3">
    <location>
        <begin position="370"/>
        <end position="492"/>
    </location>
</feature>
<protein>
    <recommendedName>
        <fullName evidence="3">Peptide-N-glycosidase F N-terminal domain-containing protein</fullName>
    </recommendedName>
</protein>
<evidence type="ECO:0000256" key="2">
    <source>
        <dbReference type="SAM" id="MobiDB-lite"/>
    </source>
</evidence>
<organism evidence="4 5">
    <name type="scientific">Electrophorus electricus</name>
    <name type="common">Electric eel</name>
    <name type="synonym">Gymnotus electricus</name>
    <dbReference type="NCBI Taxonomy" id="8005"/>
    <lineage>
        <taxon>Eukaryota</taxon>
        <taxon>Metazoa</taxon>
        <taxon>Chordata</taxon>
        <taxon>Craniata</taxon>
        <taxon>Vertebrata</taxon>
        <taxon>Euteleostomi</taxon>
        <taxon>Actinopterygii</taxon>
        <taxon>Neopterygii</taxon>
        <taxon>Teleostei</taxon>
        <taxon>Ostariophysi</taxon>
        <taxon>Gymnotiformes</taxon>
        <taxon>Gymnotoidei</taxon>
        <taxon>Gymnotidae</taxon>
        <taxon>Electrophorus</taxon>
    </lineage>
</organism>